<evidence type="ECO:0000313" key="7">
    <source>
        <dbReference type="Proteomes" id="UP000189670"/>
    </source>
</evidence>
<dbReference type="SMART" id="SM00849">
    <property type="entry name" value="Lactamase_B"/>
    <property type="match status" value="1"/>
</dbReference>
<dbReference type="Pfam" id="PF00753">
    <property type="entry name" value="Lactamase_B"/>
    <property type="match status" value="1"/>
</dbReference>
<dbReference type="PANTHER" id="PTHR46233:SF3">
    <property type="entry name" value="HYDROXYACYLGLUTATHIONE HYDROLASE GLOC"/>
    <property type="match status" value="1"/>
</dbReference>
<dbReference type="Gene3D" id="3.60.15.10">
    <property type="entry name" value="Ribonuclease Z/Hydroxyacylglutathione hydrolase-like"/>
    <property type="match status" value="1"/>
</dbReference>
<dbReference type="InterPro" id="IPR051453">
    <property type="entry name" value="MBL_Glyoxalase_II"/>
</dbReference>
<dbReference type="InterPro" id="IPR001279">
    <property type="entry name" value="Metallo-B-lactamas"/>
</dbReference>
<dbReference type="Proteomes" id="UP000189670">
    <property type="component" value="Unassembled WGS sequence"/>
</dbReference>
<name>A0A1V1NYW4_9BACT</name>
<accession>A0A1V1NYW4</accession>
<evidence type="ECO:0000256" key="1">
    <source>
        <dbReference type="ARBA" id="ARBA00001947"/>
    </source>
</evidence>
<dbReference type="AlphaFoldDB" id="A0A1V1NYW4"/>
<dbReference type="PANTHER" id="PTHR46233">
    <property type="entry name" value="HYDROXYACYLGLUTATHIONE HYDROLASE GLOC"/>
    <property type="match status" value="1"/>
</dbReference>
<evidence type="ECO:0000259" key="5">
    <source>
        <dbReference type="SMART" id="SM00849"/>
    </source>
</evidence>
<dbReference type="SUPFAM" id="SSF56281">
    <property type="entry name" value="Metallo-hydrolase/oxidoreductase"/>
    <property type="match status" value="1"/>
</dbReference>
<comment type="cofactor">
    <cofactor evidence="1">
        <name>Zn(2+)</name>
        <dbReference type="ChEBI" id="CHEBI:29105"/>
    </cofactor>
</comment>
<comment type="caution">
    <text evidence="6">The sequence shown here is derived from an EMBL/GenBank/DDBJ whole genome shotgun (WGS) entry which is preliminary data.</text>
</comment>
<dbReference type="InterPro" id="IPR036866">
    <property type="entry name" value="RibonucZ/Hydroxyglut_hydro"/>
</dbReference>
<evidence type="ECO:0000256" key="3">
    <source>
        <dbReference type="ARBA" id="ARBA00022801"/>
    </source>
</evidence>
<feature type="domain" description="Metallo-beta-lactamase" evidence="5">
    <location>
        <begin position="2"/>
        <end position="155"/>
    </location>
</feature>
<gene>
    <name evidence="6" type="ORF">OMM_04969</name>
</gene>
<evidence type="ECO:0000256" key="2">
    <source>
        <dbReference type="ARBA" id="ARBA00022723"/>
    </source>
</evidence>
<dbReference type="GO" id="GO:0046872">
    <property type="term" value="F:metal ion binding"/>
    <property type="evidence" value="ECO:0007669"/>
    <property type="project" value="UniProtKB-KW"/>
</dbReference>
<proteinExistence type="predicted"/>
<reference evidence="7" key="1">
    <citation type="submission" date="2012-11" db="EMBL/GenBank/DDBJ databases">
        <authorList>
            <person name="Lucero-Rivera Y.E."/>
            <person name="Tovar-Ramirez D."/>
        </authorList>
    </citation>
    <scope>NUCLEOTIDE SEQUENCE [LARGE SCALE GENOMIC DNA]</scope>
    <source>
        <strain evidence="7">Araruama</strain>
    </source>
</reference>
<dbReference type="EMBL" id="ATBP01001231">
    <property type="protein sequence ID" value="ETR67753.1"/>
    <property type="molecule type" value="Genomic_DNA"/>
</dbReference>
<dbReference type="GO" id="GO:0016787">
    <property type="term" value="F:hydrolase activity"/>
    <property type="evidence" value="ECO:0007669"/>
    <property type="project" value="UniProtKB-KW"/>
</dbReference>
<organism evidence="6 7">
    <name type="scientific">Candidatus Magnetoglobus multicellularis str. Araruama</name>
    <dbReference type="NCBI Taxonomy" id="890399"/>
    <lineage>
        <taxon>Bacteria</taxon>
        <taxon>Pseudomonadati</taxon>
        <taxon>Thermodesulfobacteriota</taxon>
        <taxon>Desulfobacteria</taxon>
        <taxon>Desulfobacterales</taxon>
        <taxon>Desulfobacteraceae</taxon>
        <taxon>Candidatus Magnetoglobus</taxon>
    </lineage>
</organism>
<dbReference type="CDD" id="cd06262">
    <property type="entry name" value="metallo-hydrolase-like_MBL-fold"/>
    <property type="match status" value="1"/>
</dbReference>
<evidence type="ECO:0000313" key="6">
    <source>
        <dbReference type="EMBL" id="ETR67753.1"/>
    </source>
</evidence>
<keyword evidence="4" id="KW-0862">Zinc</keyword>
<keyword evidence="3" id="KW-0378">Hydrolase</keyword>
<sequence length="172" mass="18397">MDRILVALSEDQLTVTHILNTHGHFDHVGGNQRLKEITGAPICIHEDDAPMLSHVAASAASFGMNVKNSPDADQTFKDGDTISCGNIDLKVLHTPGHSPGGASFYAPGVVFVGDTLFAGSIGRTDFPGGSYDQLIASVKNKLFTLDDVTRVYTGHGPETTIGEEKRTNPFFQ</sequence>
<keyword evidence="2" id="KW-0479">Metal-binding</keyword>
<protein>
    <submittedName>
        <fullName evidence="6">Beta-lactamase domain-containing protein</fullName>
    </submittedName>
</protein>
<evidence type="ECO:0000256" key="4">
    <source>
        <dbReference type="ARBA" id="ARBA00022833"/>
    </source>
</evidence>